<dbReference type="EMBL" id="CAFBMH010000007">
    <property type="protein sequence ID" value="CAB4892384.1"/>
    <property type="molecule type" value="Genomic_DNA"/>
</dbReference>
<accession>A0A6J7FFU5</accession>
<dbReference type="Gene3D" id="3.90.180.10">
    <property type="entry name" value="Medium-chain alcohol dehydrogenases, catalytic domain"/>
    <property type="match status" value="1"/>
</dbReference>
<gene>
    <name evidence="1" type="ORF">UFOPK3543_00368</name>
</gene>
<dbReference type="AlphaFoldDB" id="A0A6J7FFU5"/>
<organism evidence="1">
    <name type="scientific">freshwater metagenome</name>
    <dbReference type="NCBI Taxonomy" id="449393"/>
    <lineage>
        <taxon>unclassified sequences</taxon>
        <taxon>metagenomes</taxon>
        <taxon>ecological metagenomes</taxon>
    </lineage>
</organism>
<proteinExistence type="predicted"/>
<evidence type="ECO:0000313" key="1">
    <source>
        <dbReference type="EMBL" id="CAB4892384.1"/>
    </source>
</evidence>
<sequence>MLMSLWRRGALDLESMVSFRRPLDEINDGLDDVRAGRGIRTIVDLR</sequence>
<reference evidence="1" key="1">
    <citation type="submission" date="2020-05" db="EMBL/GenBank/DDBJ databases">
        <authorList>
            <person name="Chiriac C."/>
            <person name="Salcher M."/>
            <person name="Ghai R."/>
            <person name="Kavagutti S V."/>
        </authorList>
    </citation>
    <scope>NUCLEOTIDE SEQUENCE</scope>
</reference>
<protein>
    <submittedName>
        <fullName evidence="1">Unannotated protein</fullName>
    </submittedName>
</protein>
<dbReference type="SUPFAM" id="SSF50129">
    <property type="entry name" value="GroES-like"/>
    <property type="match status" value="1"/>
</dbReference>
<name>A0A6J7FFU5_9ZZZZ</name>
<dbReference type="InterPro" id="IPR011032">
    <property type="entry name" value="GroES-like_sf"/>
</dbReference>